<dbReference type="RefSeq" id="WP_097045966.1">
    <property type="nucleotide sequence ID" value="NZ_OBEH01000003.1"/>
</dbReference>
<organism evidence="3 4">
    <name type="scientific">Flagellimonas pacifica</name>
    <dbReference type="NCBI Taxonomy" id="1247520"/>
    <lineage>
        <taxon>Bacteria</taxon>
        <taxon>Pseudomonadati</taxon>
        <taxon>Bacteroidota</taxon>
        <taxon>Flavobacteriia</taxon>
        <taxon>Flavobacteriales</taxon>
        <taxon>Flavobacteriaceae</taxon>
        <taxon>Flagellimonas</taxon>
    </lineage>
</organism>
<keyword evidence="1" id="KW-0472">Membrane</keyword>
<dbReference type="InterPro" id="IPR025698">
    <property type="entry name" value="2TM_dom"/>
</dbReference>
<proteinExistence type="predicted"/>
<keyword evidence="4" id="KW-1185">Reference proteome</keyword>
<dbReference type="EMBL" id="OBEH01000003">
    <property type="protein sequence ID" value="SNZ00513.1"/>
    <property type="molecule type" value="Genomic_DNA"/>
</dbReference>
<protein>
    <submittedName>
        <fullName evidence="3">2TM domain-containing protein</fullName>
    </submittedName>
</protein>
<dbReference type="AlphaFoldDB" id="A0A285MUY8"/>
<dbReference type="OrthoDB" id="8965954at2"/>
<feature type="transmembrane region" description="Helical" evidence="1">
    <location>
        <begin position="21"/>
        <end position="39"/>
    </location>
</feature>
<gene>
    <name evidence="3" type="ORF">SAMN06265377_2337</name>
</gene>
<feature type="transmembrane region" description="Helical" evidence="1">
    <location>
        <begin position="45"/>
        <end position="62"/>
    </location>
</feature>
<evidence type="ECO:0000313" key="4">
    <source>
        <dbReference type="Proteomes" id="UP000219048"/>
    </source>
</evidence>
<dbReference type="Pfam" id="PF13239">
    <property type="entry name" value="2TM"/>
    <property type="match status" value="1"/>
</dbReference>
<reference evidence="4" key="1">
    <citation type="submission" date="2017-09" db="EMBL/GenBank/DDBJ databases">
        <authorList>
            <person name="Varghese N."/>
            <person name="Submissions S."/>
        </authorList>
    </citation>
    <scope>NUCLEOTIDE SEQUENCE [LARGE SCALE GENOMIC DNA]</scope>
    <source>
        <strain evidence="4">DSM 25885</strain>
    </source>
</reference>
<accession>A0A285MUY8</accession>
<sequence>MEAHSEYKYQRAKERVKELKCFYTNLLAYCLVIPFLAYTNYSTTNFIWFVFPAFGWGLGLLLHGMKATGYNPFLGNNWEERKIREFMGDDKF</sequence>
<keyword evidence="1" id="KW-0812">Transmembrane</keyword>
<dbReference type="Proteomes" id="UP000219048">
    <property type="component" value="Unassembled WGS sequence"/>
</dbReference>
<name>A0A285MUY8_9FLAO</name>
<evidence type="ECO:0000256" key="1">
    <source>
        <dbReference type="SAM" id="Phobius"/>
    </source>
</evidence>
<feature type="domain" description="2TM" evidence="2">
    <location>
        <begin position="10"/>
        <end position="87"/>
    </location>
</feature>
<evidence type="ECO:0000259" key="2">
    <source>
        <dbReference type="Pfam" id="PF13239"/>
    </source>
</evidence>
<evidence type="ECO:0000313" key="3">
    <source>
        <dbReference type="EMBL" id="SNZ00513.1"/>
    </source>
</evidence>
<keyword evidence="1" id="KW-1133">Transmembrane helix</keyword>